<keyword evidence="3" id="KW-1185">Reference proteome</keyword>
<dbReference type="InterPro" id="IPR026960">
    <property type="entry name" value="RVT-Znf"/>
</dbReference>
<dbReference type="OrthoDB" id="696485at2759"/>
<reference evidence="2 3" key="1">
    <citation type="submission" date="2020-06" db="EMBL/GenBank/DDBJ databases">
        <title>Transcriptomic and genomic resources for Thalictrum thalictroides and T. hernandezii: Facilitating candidate gene discovery in an emerging model plant lineage.</title>
        <authorList>
            <person name="Arias T."/>
            <person name="Riano-Pachon D.M."/>
            <person name="Di Stilio V.S."/>
        </authorList>
    </citation>
    <scope>NUCLEOTIDE SEQUENCE [LARGE SCALE GENOMIC DNA]</scope>
    <source>
        <strain evidence="3">cv. WT478/WT964</strain>
        <tissue evidence="2">Leaves</tissue>
    </source>
</reference>
<comment type="caution">
    <text evidence="2">The sequence shown here is derived from an EMBL/GenBank/DDBJ whole genome shotgun (WGS) entry which is preliminary data.</text>
</comment>
<feature type="domain" description="Reverse transcriptase zinc-binding" evidence="1">
    <location>
        <begin position="9"/>
        <end position="48"/>
    </location>
</feature>
<dbReference type="AlphaFoldDB" id="A0A7J6W152"/>
<evidence type="ECO:0000259" key="1">
    <source>
        <dbReference type="Pfam" id="PF13966"/>
    </source>
</evidence>
<protein>
    <recommendedName>
        <fullName evidence="1">Reverse transcriptase zinc-binding domain-containing protein</fullName>
    </recommendedName>
</protein>
<organism evidence="2 3">
    <name type="scientific">Thalictrum thalictroides</name>
    <name type="common">Rue-anemone</name>
    <name type="synonym">Anemone thalictroides</name>
    <dbReference type="NCBI Taxonomy" id="46969"/>
    <lineage>
        <taxon>Eukaryota</taxon>
        <taxon>Viridiplantae</taxon>
        <taxon>Streptophyta</taxon>
        <taxon>Embryophyta</taxon>
        <taxon>Tracheophyta</taxon>
        <taxon>Spermatophyta</taxon>
        <taxon>Magnoliopsida</taxon>
        <taxon>Ranunculales</taxon>
        <taxon>Ranunculaceae</taxon>
        <taxon>Thalictroideae</taxon>
        <taxon>Thalictrum</taxon>
    </lineage>
</organism>
<gene>
    <name evidence="2" type="ORF">FRX31_020183</name>
</gene>
<accession>A0A7J6W152</accession>
<dbReference type="EMBL" id="JABWDY010024453">
    <property type="protein sequence ID" value="KAF5190230.1"/>
    <property type="molecule type" value="Genomic_DNA"/>
</dbReference>
<dbReference type="Proteomes" id="UP000554482">
    <property type="component" value="Unassembled WGS sequence"/>
</dbReference>
<dbReference type="Pfam" id="PF13966">
    <property type="entry name" value="zf-RVT"/>
    <property type="match status" value="1"/>
</dbReference>
<evidence type="ECO:0000313" key="3">
    <source>
        <dbReference type="Proteomes" id="UP000554482"/>
    </source>
</evidence>
<evidence type="ECO:0000313" key="2">
    <source>
        <dbReference type="EMBL" id="KAF5190230.1"/>
    </source>
</evidence>
<sequence length="159" mass="18264">MEFGLEEDTHNRLKGMGWHMANKCVLCNGEEETDGHLFMGCPSTLAVWKNVSGERDEVIQLLQDQQDAMVVLKQWPKLQVPGLGSYIWTLLPYVVLWSVWSMRTDVIFQEEGFSVEAATMRVKATLWAWLAMLPESLKERSKHNFINLARNWQAVLEPG</sequence>
<proteinExistence type="predicted"/>
<name>A0A7J6W152_THATH</name>